<evidence type="ECO:0000313" key="14">
    <source>
        <dbReference type="Proteomes" id="UP000033220"/>
    </source>
</evidence>
<keyword evidence="8" id="KW-0624">Polysaccharide degradation</keyword>
<organism evidence="13 14">
    <name type="scientific">Pararhodospirillum photometricum DSM 122</name>
    <dbReference type="NCBI Taxonomy" id="1150469"/>
    <lineage>
        <taxon>Bacteria</taxon>
        <taxon>Pseudomonadati</taxon>
        <taxon>Pseudomonadota</taxon>
        <taxon>Alphaproteobacteria</taxon>
        <taxon>Rhodospirillales</taxon>
        <taxon>Rhodospirillaceae</taxon>
        <taxon>Pararhodospirillum</taxon>
    </lineage>
</organism>
<dbReference type="eggNOG" id="COG2723">
    <property type="taxonomic scope" value="Bacteria"/>
</dbReference>
<keyword evidence="5" id="KW-0136">Cellulose degradation</keyword>
<dbReference type="PANTHER" id="PTHR10353:SF36">
    <property type="entry name" value="LP05116P"/>
    <property type="match status" value="1"/>
</dbReference>
<dbReference type="Proteomes" id="UP000033220">
    <property type="component" value="Chromosome DSM 122"/>
</dbReference>
<feature type="binding site" evidence="10">
    <location>
        <begin position="438"/>
        <end position="439"/>
    </location>
    <ligand>
        <name>substrate</name>
    </ligand>
</feature>
<dbReference type="InterPro" id="IPR033132">
    <property type="entry name" value="GH_1_N_CS"/>
</dbReference>
<proteinExistence type="inferred from homology"/>
<feature type="compositionally biased region" description="Low complexity" evidence="12">
    <location>
        <begin position="1"/>
        <end position="12"/>
    </location>
</feature>
<evidence type="ECO:0000256" key="1">
    <source>
        <dbReference type="ARBA" id="ARBA00000448"/>
    </source>
</evidence>
<feature type="binding site" evidence="10">
    <location>
        <position position="431"/>
    </location>
    <ligand>
        <name>substrate</name>
    </ligand>
</feature>
<comment type="catalytic activity">
    <reaction evidence="1 11">
        <text>Hydrolysis of terminal, non-reducing beta-D-glucosyl residues with release of beta-D-glucose.</text>
        <dbReference type="EC" id="3.2.1.21"/>
    </reaction>
</comment>
<dbReference type="GO" id="GO:0005829">
    <property type="term" value="C:cytosol"/>
    <property type="evidence" value="ECO:0007669"/>
    <property type="project" value="TreeGrafter"/>
</dbReference>
<keyword evidence="7 11" id="KW-0326">Glycosidase</keyword>
<protein>
    <recommendedName>
        <fullName evidence="3 11">Beta-glucosidase</fullName>
        <ecNumber evidence="3 11">3.2.1.21</ecNumber>
    </recommendedName>
</protein>
<evidence type="ECO:0000256" key="9">
    <source>
        <dbReference type="PIRSR" id="PIRSR617736-1"/>
    </source>
</evidence>
<evidence type="ECO:0000256" key="6">
    <source>
        <dbReference type="ARBA" id="ARBA00023277"/>
    </source>
</evidence>
<evidence type="ECO:0000256" key="5">
    <source>
        <dbReference type="ARBA" id="ARBA00023001"/>
    </source>
</evidence>
<dbReference type="Pfam" id="PF00232">
    <property type="entry name" value="Glyco_hydro_1"/>
    <property type="match status" value="1"/>
</dbReference>
<feature type="region of interest" description="Disordered" evidence="12">
    <location>
        <begin position="1"/>
        <end position="31"/>
    </location>
</feature>
<dbReference type="GO" id="GO:0030245">
    <property type="term" value="P:cellulose catabolic process"/>
    <property type="evidence" value="ECO:0007669"/>
    <property type="project" value="UniProtKB-KW"/>
</dbReference>
<evidence type="ECO:0000256" key="2">
    <source>
        <dbReference type="ARBA" id="ARBA00010838"/>
    </source>
</evidence>
<dbReference type="NCBIfam" id="TIGR03356">
    <property type="entry name" value="BGL"/>
    <property type="match status" value="1"/>
</dbReference>
<evidence type="ECO:0000256" key="7">
    <source>
        <dbReference type="ARBA" id="ARBA00023295"/>
    </source>
</evidence>
<feature type="binding site" evidence="10">
    <location>
        <position position="55"/>
    </location>
    <ligand>
        <name>substrate</name>
    </ligand>
</feature>
<accession>H6SRJ1</accession>
<dbReference type="PRINTS" id="PR00131">
    <property type="entry name" value="GLHYDRLASE1"/>
</dbReference>
<dbReference type="AlphaFoldDB" id="H6SRJ1"/>
<dbReference type="STRING" id="1150469.RSPPHO_00894"/>
<gene>
    <name evidence="13" type="ORF">RSPPHO_00894</name>
</gene>
<keyword evidence="6" id="KW-0119">Carbohydrate metabolism</keyword>
<dbReference type="Gene3D" id="3.20.20.80">
    <property type="entry name" value="Glycosidases"/>
    <property type="match status" value="1"/>
</dbReference>
<dbReference type="PANTHER" id="PTHR10353">
    <property type="entry name" value="GLYCOSYL HYDROLASE"/>
    <property type="match status" value="1"/>
</dbReference>
<dbReference type="EMBL" id="HE663493">
    <property type="protein sequence ID" value="CCG07520.1"/>
    <property type="molecule type" value="Genomic_DNA"/>
</dbReference>
<dbReference type="InterPro" id="IPR017853">
    <property type="entry name" value="GH"/>
</dbReference>
<feature type="binding site" evidence="10">
    <location>
        <position position="156"/>
    </location>
    <ligand>
        <name>substrate</name>
    </ligand>
</feature>
<evidence type="ECO:0000256" key="3">
    <source>
        <dbReference type="ARBA" id="ARBA00012744"/>
    </source>
</evidence>
<feature type="binding site" evidence="10">
    <location>
        <position position="200"/>
    </location>
    <ligand>
        <name>substrate</name>
    </ligand>
</feature>
<dbReference type="InterPro" id="IPR001360">
    <property type="entry name" value="Glyco_hydro_1"/>
</dbReference>
<keyword evidence="4 11" id="KW-0378">Hydrolase</keyword>
<dbReference type="EC" id="3.2.1.21" evidence="3 11"/>
<dbReference type="SUPFAM" id="SSF51445">
    <property type="entry name" value="(Trans)glycosidases"/>
    <property type="match status" value="1"/>
</dbReference>
<dbReference type="PROSITE" id="PS00653">
    <property type="entry name" value="GLYCOSYL_HYDROL_F1_2"/>
    <property type="match status" value="1"/>
</dbReference>
<feature type="active site" description="Proton donor" evidence="9">
    <location>
        <position position="201"/>
    </location>
</feature>
<evidence type="ECO:0000256" key="12">
    <source>
        <dbReference type="SAM" id="MobiDB-lite"/>
    </source>
</evidence>
<evidence type="ECO:0000256" key="8">
    <source>
        <dbReference type="ARBA" id="ARBA00023326"/>
    </source>
</evidence>
<evidence type="ECO:0000256" key="10">
    <source>
        <dbReference type="PIRSR" id="PIRSR617736-2"/>
    </source>
</evidence>
<evidence type="ECO:0000256" key="4">
    <source>
        <dbReference type="ARBA" id="ARBA00022801"/>
    </source>
</evidence>
<dbReference type="PATRIC" id="fig|1150469.3.peg.1028"/>
<comment type="similarity">
    <text evidence="2 11">Belongs to the glycosyl hydrolase 1 family.</text>
</comment>
<dbReference type="GO" id="GO:0008422">
    <property type="term" value="F:beta-glucosidase activity"/>
    <property type="evidence" value="ECO:0007669"/>
    <property type="project" value="UniProtKB-EC"/>
</dbReference>
<feature type="active site" description="Nucleophile" evidence="9">
    <location>
        <position position="383"/>
    </location>
</feature>
<dbReference type="FunFam" id="3.20.20.80:FF:000004">
    <property type="entry name" value="Beta-glucosidase 6-phospho-beta-glucosidase"/>
    <property type="match status" value="1"/>
</dbReference>
<dbReference type="InterPro" id="IPR017736">
    <property type="entry name" value="Glyco_hydro_1_beta-glucosidase"/>
</dbReference>
<feature type="binding site" evidence="10">
    <location>
        <position position="326"/>
    </location>
    <ligand>
        <name>substrate</name>
    </ligand>
</feature>
<dbReference type="HOGENOM" id="CLU_001859_1_3_5"/>
<sequence length="480" mass="53443">MEKRGFGASPQAGPGGSPADPWGGAPSSAHEATMTASLAPLPRDFLWGVSTSAYQIEGAVRDDGRGPSIWDTRCLMRGKIGTDETGDVACDHYHRWPEDIALMRELGVDAYRFSVAWPRIFPRGRGRLNPKGLDFYDRLTDAVLDAGITPWLCLYHWDLPQALQDLGGWTNRDCAGWFADYATVVARRLGDRVKHWITFNEFSVFTMFGFAIDWSAPGITDRQAHLKAIHHVNLAHGAGVDVVRALVPGAVIGAVHNRQQVFPEGELEIHREAAALLSEHWNDVFPDPQLLGYYPERTAQAIEPYVQAGDMARICRPVDFFGLNHYGPIFARADPTWTWGYAWGDAPEGRVNPEIGWAVFPEVFRDELITLTQRYGLPVYITENGCGGGTDAPDASGAVHDPHRIAYLKLYQDALREAMAAGADVRGYFVWCLLDNFEWGSGYAQRFGLVHVDYETLKRTPKDSFAWYRALMAATRAGER</sequence>
<keyword evidence="14" id="KW-1185">Reference proteome</keyword>
<reference evidence="13 14" key="1">
    <citation type="submission" date="2012-02" db="EMBL/GenBank/DDBJ databases">
        <title>Shotgun genome sequence of Phaeospirillum photometricum DSM 122.</title>
        <authorList>
            <person name="Duquesne K."/>
            <person name="Sturgis J."/>
        </authorList>
    </citation>
    <scope>NUCLEOTIDE SEQUENCE [LARGE SCALE GENOMIC DNA]</scope>
    <source>
        <strain evidence="14">DSM122</strain>
    </source>
</reference>
<evidence type="ECO:0000313" key="13">
    <source>
        <dbReference type="EMBL" id="CCG07520.1"/>
    </source>
</evidence>
<name>H6SRJ1_PARPM</name>
<evidence type="ECO:0000256" key="11">
    <source>
        <dbReference type="RuleBase" id="RU361175"/>
    </source>
</evidence>
<dbReference type="KEGG" id="rpm:RSPPHO_00894"/>